<dbReference type="SMART" id="SM00853">
    <property type="entry name" value="MutL_C"/>
    <property type="match status" value="1"/>
</dbReference>
<dbReference type="FunFam" id="3.30.1370.100:FF:000001">
    <property type="entry name" value="Mismatch repair endonuclease pms1, putative"/>
    <property type="match status" value="1"/>
</dbReference>
<dbReference type="InterPro" id="IPR038973">
    <property type="entry name" value="MutL/Mlh/Pms-like"/>
</dbReference>
<keyword evidence="5 17" id="KW-0255">Endonuclease</keyword>
<dbReference type="FunCoup" id="A0A2J7PQ13">
    <property type="interactions" value="1504"/>
</dbReference>
<sequence>MELSSPEVKETRIEAINKDVVHQICSGQVVLSLATAVKELVENSLDAGATVIEVRMKEYGSELVEVIDNGAGIEEENFQALTLKHHTSKLREFSDLVSVKTFGFRGEALSSLCALSEMAVVTRHSSASCGTRLEFDCRGQIIKKQPCARQVGTTVSLQNLFGSLPVRQKEFHRNLRREFAKMTQLLYAYCLVCIGIKISCTNRTKKGGHTPVLSTQGSETVRDNIACIFGSKQVQSLMEFLQKMPDETALQEYGICEGSASTEYPFQLEGCISSCAHGQGRSAADRQFFYVNSRPCEPTKVIKIINEVYHQFNQHQYPFVFLNLKMACNTVDVNVTPDKRKVFMDHEKLLIATFKASLFHLYETIPSTFNFQNISSGPVPCSLPSPKATAAGNLEDMFKQWSHSPVYNNPESPTSAQGKGKGVKRTLGPTGKEGSGKSKLHCINHFFSSSIKEGIKNTLIKTQVPLDSISNMEETWNMSQDGKGLESAKVDDTEVITDTQEFLNSHEGTDIEHNKKYADHDVATDKYNETNKNDIFITHEDINRETAEESVVTTKTSGGREDVDIIDMVKKNSKDEETSQSYDTGNIQTVMVKLDGEKIDDLSQKTVHMSVSIESIKKKIEEQKKHNTNRNKHQVSVKFRAEIDPAKNQSAELELRKEISQDMFSKMEILGQFNLGFIITRLGSDLFIIDQHATDEKYNFEMLQLNTVLQNQRLVKPQKLELTAVNESILIENEEIFNKNGFDFIIDEKAEPTKRVQLTSIPVSKNWQFGKEDIDELLFMLQDAPHTMCRPSRVRAMFASRACRKSVMIGTALSKADMRRLIDHMGEIEQPWNCPHGRPTMRHLVNLDLIHNG</sequence>
<evidence type="ECO:0000256" key="9">
    <source>
        <dbReference type="ARBA" id="ARBA00023242"/>
    </source>
</evidence>
<dbReference type="STRING" id="105785.A0A2J7PQ13"/>
<dbReference type="Pfam" id="PF08676">
    <property type="entry name" value="MutL_C"/>
    <property type="match status" value="1"/>
</dbReference>
<evidence type="ECO:0000313" key="17">
    <source>
        <dbReference type="EMBL" id="PNF18386.1"/>
    </source>
</evidence>
<dbReference type="GO" id="GO:0030983">
    <property type="term" value="F:mismatched DNA binding"/>
    <property type="evidence" value="ECO:0007669"/>
    <property type="project" value="InterPro"/>
</dbReference>
<keyword evidence="4" id="KW-0547">Nucleotide-binding</keyword>
<organism evidence="17 18">
    <name type="scientific">Cryptotermes secundus</name>
    <dbReference type="NCBI Taxonomy" id="105785"/>
    <lineage>
        <taxon>Eukaryota</taxon>
        <taxon>Metazoa</taxon>
        <taxon>Ecdysozoa</taxon>
        <taxon>Arthropoda</taxon>
        <taxon>Hexapoda</taxon>
        <taxon>Insecta</taxon>
        <taxon>Pterygota</taxon>
        <taxon>Neoptera</taxon>
        <taxon>Polyneoptera</taxon>
        <taxon>Dictyoptera</taxon>
        <taxon>Blattodea</taxon>
        <taxon>Blattoidea</taxon>
        <taxon>Termitoidae</taxon>
        <taxon>Kalotermitidae</taxon>
        <taxon>Cryptotermitinae</taxon>
        <taxon>Cryptotermes</taxon>
    </lineage>
</organism>
<dbReference type="EMBL" id="NEVH01022642">
    <property type="protein sequence ID" value="PNF18386.1"/>
    <property type="molecule type" value="Genomic_DNA"/>
</dbReference>
<proteinExistence type="inferred from homology"/>
<dbReference type="Proteomes" id="UP000235965">
    <property type="component" value="Unassembled WGS sequence"/>
</dbReference>
<dbReference type="Gene3D" id="3.30.230.10">
    <property type="match status" value="1"/>
</dbReference>
<dbReference type="InterPro" id="IPR013507">
    <property type="entry name" value="DNA_mismatch_S5_2-like"/>
</dbReference>
<dbReference type="FunFam" id="3.30.565.10:FF:000014">
    <property type="entry name" value="Mismatch repair endonuclease pms1, putative"/>
    <property type="match status" value="1"/>
</dbReference>
<reference evidence="17 18" key="1">
    <citation type="submission" date="2017-12" db="EMBL/GenBank/DDBJ databases">
        <title>Hemimetabolous genomes reveal molecular basis of termite eusociality.</title>
        <authorList>
            <person name="Harrison M.C."/>
            <person name="Jongepier E."/>
            <person name="Robertson H.M."/>
            <person name="Arning N."/>
            <person name="Bitard-Feildel T."/>
            <person name="Chao H."/>
            <person name="Childers C.P."/>
            <person name="Dinh H."/>
            <person name="Doddapaneni H."/>
            <person name="Dugan S."/>
            <person name="Gowin J."/>
            <person name="Greiner C."/>
            <person name="Han Y."/>
            <person name="Hu H."/>
            <person name="Hughes D.S.T."/>
            <person name="Huylmans A.-K."/>
            <person name="Kemena C."/>
            <person name="Kremer L.P.M."/>
            <person name="Lee S.L."/>
            <person name="Lopez-Ezquerra A."/>
            <person name="Mallet L."/>
            <person name="Monroy-Kuhn J.M."/>
            <person name="Moser A."/>
            <person name="Murali S.C."/>
            <person name="Muzny D.M."/>
            <person name="Otani S."/>
            <person name="Piulachs M.-D."/>
            <person name="Poelchau M."/>
            <person name="Qu J."/>
            <person name="Schaub F."/>
            <person name="Wada-Katsumata A."/>
            <person name="Worley K.C."/>
            <person name="Xie Q."/>
            <person name="Ylla G."/>
            <person name="Poulsen M."/>
            <person name="Gibbs R.A."/>
            <person name="Schal C."/>
            <person name="Richards S."/>
            <person name="Belles X."/>
            <person name="Korb J."/>
            <person name="Bornberg-Bauer E."/>
        </authorList>
    </citation>
    <scope>NUCLEOTIDE SEQUENCE [LARGE SCALE GENOMIC DNA]</scope>
    <source>
        <tissue evidence="17">Whole body</tissue>
    </source>
</reference>
<evidence type="ECO:0000259" key="15">
    <source>
        <dbReference type="SMART" id="SM00853"/>
    </source>
</evidence>
<feature type="domain" description="MutL C-terminal dimerisation" evidence="15">
    <location>
        <begin position="669"/>
        <end position="813"/>
    </location>
</feature>
<dbReference type="PANTHER" id="PTHR10073">
    <property type="entry name" value="DNA MISMATCH REPAIR PROTEIN MLH, PMS, MUTL"/>
    <property type="match status" value="1"/>
</dbReference>
<evidence type="ECO:0000256" key="11">
    <source>
        <dbReference type="ARBA" id="ARBA00072579"/>
    </source>
</evidence>
<dbReference type="InParanoid" id="A0A2J7PQ13"/>
<dbReference type="SUPFAM" id="SSF54211">
    <property type="entry name" value="Ribosomal protein S5 domain 2-like"/>
    <property type="match status" value="1"/>
</dbReference>
<dbReference type="InterPro" id="IPR037198">
    <property type="entry name" value="MutL_C_sf"/>
</dbReference>
<keyword evidence="9" id="KW-0539">Nucleus</keyword>
<gene>
    <name evidence="17" type="primary">PMS2</name>
    <name evidence="17" type="ORF">B7P43_G12479</name>
</gene>
<keyword evidence="3" id="KW-0540">Nuclease</keyword>
<evidence type="ECO:0000256" key="8">
    <source>
        <dbReference type="ARBA" id="ARBA00022840"/>
    </source>
</evidence>
<protein>
    <recommendedName>
        <fullName evidence="11">Mismatch repair endonuclease PMS2</fullName>
    </recommendedName>
    <alternativeName>
        <fullName evidence="13">DNA mismatch repair protein PMS2</fullName>
    </alternativeName>
    <alternativeName>
        <fullName evidence="12">PMS1 protein homolog 2</fullName>
    </alternativeName>
</protein>
<keyword evidence="7" id="KW-0378">Hydrolase</keyword>
<dbReference type="InterPro" id="IPR014721">
    <property type="entry name" value="Ribsml_uS5_D2-typ_fold_subgr"/>
</dbReference>
<dbReference type="InterPro" id="IPR020568">
    <property type="entry name" value="Ribosomal_Su5_D2-typ_SF"/>
</dbReference>
<evidence type="ECO:0000256" key="10">
    <source>
        <dbReference type="ARBA" id="ARBA00048778"/>
    </source>
</evidence>
<dbReference type="GO" id="GO:0005524">
    <property type="term" value="F:ATP binding"/>
    <property type="evidence" value="ECO:0007669"/>
    <property type="project" value="UniProtKB-KW"/>
</dbReference>
<dbReference type="CDD" id="cd03484">
    <property type="entry name" value="MutL_Trans_hPMS_2_like"/>
    <property type="match status" value="1"/>
</dbReference>
<dbReference type="Pfam" id="PF13589">
    <property type="entry name" value="HATPase_c_3"/>
    <property type="match status" value="1"/>
</dbReference>
<evidence type="ECO:0000256" key="12">
    <source>
        <dbReference type="ARBA" id="ARBA00077255"/>
    </source>
</evidence>
<comment type="similarity">
    <text evidence="2">Belongs to the DNA mismatch repair MutL/HexB family.</text>
</comment>
<evidence type="ECO:0000256" key="3">
    <source>
        <dbReference type="ARBA" id="ARBA00022722"/>
    </source>
</evidence>
<accession>A0A2J7PQ13</accession>
<evidence type="ECO:0000256" key="5">
    <source>
        <dbReference type="ARBA" id="ARBA00022759"/>
    </source>
</evidence>
<keyword evidence="6" id="KW-0227">DNA damage</keyword>
<evidence type="ECO:0000256" key="7">
    <source>
        <dbReference type="ARBA" id="ARBA00022801"/>
    </source>
</evidence>
<comment type="subcellular location">
    <subcellularLocation>
        <location evidence="1">Nucleus</location>
    </subcellularLocation>
</comment>
<evidence type="ECO:0000256" key="14">
    <source>
        <dbReference type="SAM" id="MobiDB-lite"/>
    </source>
</evidence>
<dbReference type="GO" id="GO:0032389">
    <property type="term" value="C:MutLalpha complex"/>
    <property type="evidence" value="ECO:0007669"/>
    <property type="project" value="TreeGrafter"/>
</dbReference>
<dbReference type="PROSITE" id="PS00058">
    <property type="entry name" value="DNA_MISMATCH_REPAIR_1"/>
    <property type="match status" value="1"/>
</dbReference>
<evidence type="ECO:0000256" key="1">
    <source>
        <dbReference type="ARBA" id="ARBA00004123"/>
    </source>
</evidence>
<dbReference type="Pfam" id="PF01119">
    <property type="entry name" value="DNA_mis_repair"/>
    <property type="match status" value="1"/>
</dbReference>
<dbReference type="InterPro" id="IPR014762">
    <property type="entry name" value="DNA_mismatch_repair_CS"/>
</dbReference>
<dbReference type="AlphaFoldDB" id="A0A2J7PQ13"/>
<dbReference type="InterPro" id="IPR014790">
    <property type="entry name" value="MutL_C"/>
</dbReference>
<dbReference type="PANTHER" id="PTHR10073:SF52">
    <property type="entry name" value="MISMATCH REPAIR ENDONUCLEASE PMS2"/>
    <property type="match status" value="1"/>
</dbReference>
<dbReference type="InterPro" id="IPR002099">
    <property type="entry name" value="MutL/Mlh/PMS"/>
</dbReference>
<evidence type="ECO:0000256" key="13">
    <source>
        <dbReference type="ARBA" id="ARBA00083250"/>
    </source>
</evidence>
<dbReference type="GO" id="GO:0016887">
    <property type="term" value="F:ATP hydrolysis activity"/>
    <property type="evidence" value="ECO:0007669"/>
    <property type="project" value="InterPro"/>
</dbReference>
<dbReference type="SUPFAM" id="SSF55874">
    <property type="entry name" value="ATPase domain of HSP90 chaperone/DNA topoisomerase II/histidine kinase"/>
    <property type="match status" value="1"/>
</dbReference>
<comment type="catalytic activity">
    <reaction evidence="10">
        <text>ATP + H2O = ADP + phosphate + H(+)</text>
        <dbReference type="Rhea" id="RHEA:13065"/>
        <dbReference type="ChEBI" id="CHEBI:15377"/>
        <dbReference type="ChEBI" id="CHEBI:15378"/>
        <dbReference type="ChEBI" id="CHEBI:30616"/>
        <dbReference type="ChEBI" id="CHEBI:43474"/>
        <dbReference type="ChEBI" id="CHEBI:456216"/>
    </reaction>
    <physiologicalReaction direction="left-to-right" evidence="10">
        <dbReference type="Rhea" id="RHEA:13066"/>
    </physiologicalReaction>
</comment>
<feature type="compositionally biased region" description="Polar residues" evidence="14">
    <location>
        <begin position="403"/>
        <end position="417"/>
    </location>
</feature>
<keyword evidence="8" id="KW-0067">ATP-binding</keyword>
<evidence type="ECO:0000313" key="18">
    <source>
        <dbReference type="Proteomes" id="UP000235965"/>
    </source>
</evidence>
<feature type="domain" description="DNA mismatch repair protein S5" evidence="16">
    <location>
        <begin position="225"/>
        <end position="363"/>
    </location>
</feature>
<evidence type="ECO:0000256" key="2">
    <source>
        <dbReference type="ARBA" id="ARBA00006082"/>
    </source>
</evidence>
<dbReference type="Gene3D" id="3.30.1540.20">
    <property type="entry name" value="MutL, C-terminal domain, dimerisation subdomain"/>
    <property type="match status" value="2"/>
</dbReference>
<name>A0A2J7PQ13_9NEOP</name>
<dbReference type="FunFam" id="3.30.1540.20:FF:000019">
    <property type="entry name" value="PMS1 homolog 2, mismatch repair system component"/>
    <property type="match status" value="1"/>
</dbReference>
<dbReference type="CDD" id="cd16926">
    <property type="entry name" value="HATPase_MutL-MLH-PMS-like"/>
    <property type="match status" value="1"/>
</dbReference>
<feature type="region of interest" description="Disordered" evidence="14">
    <location>
        <begin position="403"/>
        <end position="437"/>
    </location>
</feature>
<evidence type="ECO:0000259" key="16">
    <source>
        <dbReference type="SMART" id="SM01340"/>
    </source>
</evidence>
<dbReference type="OrthoDB" id="10254304at2759"/>
<dbReference type="FunFam" id="3.30.230.10:FF:000032">
    <property type="entry name" value="mismatch repair endonuclease PMS2 isoform X2"/>
    <property type="match status" value="1"/>
</dbReference>
<dbReference type="NCBIfam" id="TIGR00585">
    <property type="entry name" value="mutl"/>
    <property type="match status" value="1"/>
</dbReference>
<dbReference type="SMART" id="SM01340">
    <property type="entry name" value="DNA_mis_repair"/>
    <property type="match status" value="1"/>
</dbReference>
<dbReference type="SUPFAM" id="SSF118116">
    <property type="entry name" value="DNA mismatch repair protein MutL"/>
    <property type="match status" value="1"/>
</dbReference>
<dbReference type="GO" id="GO:0140664">
    <property type="term" value="F:ATP-dependent DNA damage sensor activity"/>
    <property type="evidence" value="ECO:0007669"/>
    <property type="project" value="InterPro"/>
</dbReference>
<dbReference type="InterPro" id="IPR042120">
    <property type="entry name" value="MutL_C_dimsub"/>
</dbReference>
<dbReference type="Gene3D" id="3.30.565.10">
    <property type="entry name" value="Histidine kinase-like ATPase, C-terminal domain"/>
    <property type="match status" value="1"/>
</dbReference>
<comment type="caution">
    <text evidence="17">The sequence shown here is derived from an EMBL/GenBank/DDBJ whole genome shotgun (WGS) entry which is preliminary data.</text>
</comment>
<dbReference type="InterPro" id="IPR036890">
    <property type="entry name" value="HATPase_C_sf"/>
</dbReference>
<evidence type="ECO:0000256" key="4">
    <source>
        <dbReference type="ARBA" id="ARBA00022741"/>
    </source>
</evidence>
<dbReference type="GO" id="GO:0006298">
    <property type="term" value="P:mismatch repair"/>
    <property type="evidence" value="ECO:0007669"/>
    <property type="project" value="InterPro"/>
</dbReference>
<keyword evidence="18" id="KW-1185">Reference proteome</keyword>
<evidence type="ECO:0000256" key="6">
    <source>
        <dbReference type="ARBA" id="ARBA00022763"/>
    </source>
</evidence>
<dbReference type="GO" id="GO:0004519">
    <property type="term" value="F:endonuclease activity"/>
    <property type="evidence" value="ECO:0007669"/>
    <property type="project" value="UniProtKB-KW"/>
</dbReference>